<gene>
    <name evidence="1" type="ORF">ET989_08690</name>
</gene>
<comment type="caution">
    <text evidence="1">The sequence shown here is derived from an EMBL/GenBank/DDBJ whole genome shotgun (WGS) entry which is preliminary data.</text>
</comment>
<name>A0A4Q9KDI8_9ACTN</name>
<dbReference type="SUPFAM" id="SSF82784">
    <property type="entry name" value="OsmC-like"/>
    <property type="match status" value="1"/>
</dbReference>
<evidence type="ECO:0000313" key="1">
    <source>
        <dbReference type="EMBL" id="TBT84721.1"/>
    </source>
</evidence>
<keyword evidence="2" id="KW-1185">Reference proteome</keyword>
<dbReference type="InterPro" id="IPR036102">
    <property type="entry name" value="OsmC/Ohrsf"/>
</dbReference>
<sequence length="131" mass="13916">MGEFEVACAAGSLRLDPAEGDIVHLDHRWTAGGVDLAITFTGAHLLHASVAACVLNDVYREASRLGVPVEGVRVCADGGFSESWSSTGIEYTVEVDSPEEEATVEELIAIVARVAEIPRALRHSAVVTRKS</sequence>
<protein>
    <submittedName>
        <fullName evidence="1">OsmC family peroxiredoxin</fullName>
    </submittedName>
</protein>
<dbReference type="InterPro" id="IPR015946">
    <property type="entry name" value="KH_dom-like_a/b"/>
</dbReference>
<dbReference type="InterPro" id="IPR003718">
    <property type="entry name" value="OsmC/Ohr_fam"/>
</dbReference>
<evidence type="ECO:0000313" key="2">
    <source>
        <dbReference type="Proteomes" id="UP000292373"/>
    </source>
</evidence>
<dbReference type="RefSeq" id="WP_131168143.1">
    <property type="nucleotide sequence ID" value="NZ_SDMQ01000007.1"/>
</dbReference>
<dbReference type="Proteomes" id="UP000292373">
    <property type="component" value="Unassembled WGS sequence"/>
</dbReference>
<dbReference type="Gene3D" id="3.30.300.20">
    <property type="match status" value="1"/>
</dbReference>
<dbReference type="EMBL" id="SDMQ01000007">
    <property type="protein sequence ID" value="TBT84721.1"/>
    <property type="molecule type" value="Genomic_DNA"/>
</dbReference>
<proteinExistence type="predicted"/>
<dbReference type="Pfam" id="PF02566">
    <property type="entry name" value="OsmC"/>
    <property type="match status" value="1"/>
</dbReference>
<accession>A0A4Q9KDI8</accession>
<dbReference type="OrthoDB" id="1358603at2"/>
<organism evidence="1 2">
    <name type="scientific">Propioniciclava sinopodophylli</name>
    <dbReference type="NCBI Taxonomy" id="1837344"/>
    <lineage>
        <taxon>Bacteria</taxon>
        <taxon>Bacillati</taxon>
        <taxon>Actinomycetota</taxon>
        <taxon>Actinomycetes</taxon>
        <taxon>Propionibacteriales</taxon>
        <taxon>Propionibacteriaceae</taxon>
        <taxon>Propioniciclava</taxon>
    </lineage>
</organism>
<dbReference type="AlphaFoldDB" id="A0A4Q9KDI8"/>
<reference evidence="1 2" key="1">
    <citation type="submission" date="2019-01" db="EMBL/GenBank/DDBJ databases">
        <title>Lactibacter flavus gen. nov., sp. nov., a novel bacterium of the family Propionibacteriaceae isolated from raw milk and dairy products.</title>
        <authorList>
            <person name="Huptas C."/>
            <person name="Wenning M."/>
            <person name="Breitenwieser F."/>
            <person name="Doll E."/>
            <person name="Von Neubeck M."/>
            <person name="Busse H.-J."/>
            <person name="Scherer S."/>
        </authorList>
    </citation>
    <scope>NUCLEOTIDE SEQUENCE [LARGE SCALE GENOMIC DNA]</scope>
    <source>
        <strain evidence="1 2">KCTC 33808</strain>
    </source>
</reference>